<dbReference type="KEGG" id="llu:AKJ09_11119"/>
<dbReference type="InterPro" id="IPR050307">
    <property type="entry name" value="Sterol_Desaturase_Related"/>
</dbReference>
<dbReference type="EMBL" id="CP012333">
    <property type="protein sequence ID" value="AKV04456.1"/>
    <property type="molecule type" value="Genomic_DNA"/>
</dbReference>
<accession>A0A0K1QFA5</accession>
<dbReference type="Proteomes" id="UP000064967">
    <property type="component" value="Chromosome"/>
</dbReference>
<dbReference type="GO" id="GO:0008610">
    <property type="term" value="P:lipid biosynthetic process"/>
    <property type="evidence" value="ECO:0007669"/>
    <property type="project" value="InterPro"/>
</dbReference>
<name>A0A0K1QFA5_9BACT</name>
<keyword evidence="8" id="KW-1185">Reference proteome</keyword>
<dbReference type="STRING" id="1391654.AKJ09_11119"/>
<proteinExistence type="predicted"/>
<dbReference type="GO" id="GO:0016491">
    <property type="term" value="F:oxidoreductase activity"/>
    <property type="evidence" value="ECO:0007669"/>
    <property type="project" value="InterPro"/>
</dbReference>
<dbReference type="PANTHER" id="PTHR11863">
    <property type="entry name" value="STEROL DESATURASE"/>
    <property type="match status" value="1"/>
</dbReference>
<evidence type="ECO:0000256" key="1">
    <source>
        <dbReference type="ARBA" id="ARBA00004370"/>
    </source>
</evidence>
<protein>
    <submittedName>
        <fullName evidence="7">Putative sterol desaturase</fullName>
    </submittedName>
</protein>
<keyword evidence="3 5" id="KW-1133">Transmembrane helix</keyword>
<evidence type="ECO:0000256" key="5">
    <source>
        <dbReference type="SAM" id="Phobius"/>
    </source>
</evidence>
<comment type="subcellular location">
    <subcellularLocation>
        <location evidence="1">Membrane</location>
    </subcellularLocation>
</comment>
<reference evidence="7 8" key="1">
    <citation type="submission" date="2015-08" db="EMBL/GenBank/DDBJ databases">
        <authorList>
            <person name="Babu N.S."/>
            <person name="Beckwith C.J."/>
            <person name="Beseler K.G."/>
            <person name="Brison A."/>
            <person name="Carone J.V."/>
            <person name="Caskin T.P."/>
            <person name="Diamond M."/>
            <person name="Durham M.E."/>
            <person name="Foxe J.M."/>
            <person name="Go M."/>
            <person name="Henderson B.A."/>
            <person name="Jones I.B."/>
            <person name="McGettigan J.A."/>
            <person name="Micheletti S.J."/>
            <person name="Nasrallah M.E."/>
            <person name="Ortiz D."/>
            <person name="Piller C.R."/>
            <person name="Privatt S.R."/>
            <person name="Schneider S.L."/>
            <person name="Sharp S."/>
            <person name="Smith T.C."/>
            <person name="Stanton J.D."/>
            <person name="Ullery H.E."/>
            <person name="Wilson R.J."/>
            <person name="Serrano M.G."/>
            <person name="Buck G."/>
            <person name="Lee V."/>
            <person name="Wang Y."/>
            <person name="Carvalho R."/>
            <person name="Voegtly L."/>
            <person name="Shi R."/>
            <person name="Duckworth R."/>
            <person name="Johnson A."/>
            <person name="Loviza R."/>
            <person name="Walstead R."/>
            <person name="Shah Z."/>
            <person name="Kiflezghi M."/>
            <person name="Wade K."/>
            <person name="Ball S.L."/>
            <person name="Bradley K.W."/>
            <person name="Asai D.J."/>
            <person name="Bowman C.A."/>
            <person name="Russell D.A."/>
            <person name="Pope W.H."/>
            <person name="Jacobs-Sera D."/>
            <person name="Hendrix R.W."/>
            <person name="Hatfull G.F."/>
        </authorList>
    </citation>
    <scope>NUCLEOTIDE SEQUENCE [LARGE SCALE GENOMIC DNA]</scope>
    <source>
        <strain evidence="7 8">DSM 27648</strain>
    </source>
</reference>
<dbReference type="GO" id="GO:0005506">
    <property type="term" value="F:iron ion binding"/>
    <property type="evidence" value="ECO:0007669"/>
    <property type="project" value="InterPro"/>
</dbReference>
<feature type="domain" description="Fatty acid hydroxylase" evidence="6">
    <location>
        <begin position="98"/>
        <end position="234"/>
    </location>
</feature>
<dbReference type="RefSeq" id="WP_169928663.1">
    <property type="nucleotide sequence ID" value="NZ_CP012333.1"/>
</dbReference>
<evidence type="ECO:0000256" key="3">
    <source>
        <dbReference type="ARBA" id="ARBA00022989"/>
    </source>
</evidence>
<dbReference type="GO" id="GO:0016020">
    <property type="term" value="C:membrane"/>
    <property type="evidence" value="ECO:0007669"/>
    <property type="project" value="UniProtKB-SubCell"/>
</dbReference>
<evidence type="ECO:0000313" key="8">
    <source>
        <dbReference type="Proteomes" id="UP000064967"/>
    </source>
</evidence>
<dbReference type="InterPro" id="IPR006694">
    <property type="entry name" value="Fatty_acid_hydroxylase"/>
</dbReference>
<keyword evidence="4 5" id="KW-0472">Membrane</keyword>
<feature type="transmembrane region" description="Helical" evidence="5">
    <location>
        <begin position="55"/>
        <end position="81"/>
    </location>
</feature>
<keyword evidence="2 5" id="KW-0812">Transmembrane</keyword>
<feature type="transmembrane region" description="Helical" evidence="5">
    <location>
        <begin position="93"/>
        <end position="111"/>
    </location>
</feature>
<dbReference type="AlphaFoldDB" id="A0A0K1QFA5"/>
<sequence>MPWWFPRAGDDALAILDRVAAPAIAVVAVLALAFEAYAPLRHRTTRRLRRYPANAIVGALGALTGRLAVLPAMVLVAAPWMRRGLLGQVHMPAWMHAAVAFVLLDYVFFWWHRANHRIAFLWRFHAVHHVDPDLDVTTAFRFHFGELMLSIPVIGVFVAALGVTPREIVIYEGALQLAATFHHANMRLPEWLERSLSNVIITPTLHGTHHSDQAEHLSSNWGVVLSVWDRLHGSRRIAAQDGIRIGIPSQPPVDEATGPVHVLLLPMRKAPPLA</sequence>
<dbReference type="Pfam" id="PF04116">
    <property type="entry name" value="FA_hydroxylase"/>
    <property type="match status" value="1"/>
</dbReference>
<evidence type="ECO:0000259" key="6">
    <source>
        <dbReference type="Pfam" id="PF04116"/>
    </source>
</evidence>
<organism evidence="7 8">
    <name type="scientific">Labilithrix luteola</name>
    <dbReference type="NCBI Taxonomy" id="1391654"/>
    <lineage>
        <taxon>Bacteria</taxon>
        <taxon>Pseudomonadati</taxon>
        <taxon>Myxococcota</taxon>
        <taxon>Polyangia</taxon>
        <taxon>Polyangiales</taxon>
        <taxon>Labilitrichaceae</taxon>
        <taxon>Labilithrix</taxon>
    </lineage>
</organism>
<feature type="transmembrane region" description="Helical" evidence="5">
    <location>
        <begin position="12"/>
        <end position="34"/>
    </location>
</feature>
<evidence type="ECO:0000256" key="2">
    <source>
        <dbReference type="ARBA" id="ARBA00022692"/>
    </source>
</evidence>
<evidence type="ECO:0000256" key="4">
    <source>
        <dbReference type="ARBA" id="ARBA00023136"/>
    </source>
</evidence>
<gene>
    <name evidence="7" type="ORF">AKJ09_11119</name>
</gene>
<evidence type="ECO:0000313" key="7">
    <source>
        <dbReference type="EMBL" id="AKV04456.1"/>
    </source>
</evidence>